<dbReference type="Pfam" id="PF00440">
    <property type="entry name" value="TetR_N"/>
    <property type="match status" value="1"/>
</dbReference>
<keyword evidence="7" id="KW-1185">Reference proteome</keyword>
<dbReference type="InterPro" id="IPR001647">
    <property type="entry name" value="HTH_TetR"/>
</dbReference>
<feature type="DNA-binding region" description="H-T-H motif" evidence="4">
    <location>
        <begin position="31"/>
        <end position="50"/>
    </location>
</feature>
<evidence type="ECO:0000256" key="4">
    <source>
        <dbReference type="PROSITE-ProRule" id="PRU00335"/>
    </source>
</evidence>
<dbReference type="EMBL" id="JBHRXP010000003">
    <property type="protein sequence ID" value="MFC3580163.1"/>
    <property type="molecule type" value="Genomic_DNA"/>
</dbReference>
<dbReference type="InterPro" id="IPR009057">
    <property type="entry name" value="Homeodomain-like_sf"/>
</dbReference>
<evidence type="ECO:0000313" key="7">
    <source>
        <dbReference type="Proteomes" id="UP001595713"/>
    </source>
</evidence>
<reference evidence="7" key="1">
    <citation type="journal article" date="2019" name="Int. J. Syst. Evol. Microbiol.">
        <title>The Global Catalogue of Microorganisms (GCM) 10K type strain sequencing project: providing services to taxonomists for standard genome sequencing and annotation.</title>
        <authorList>
            <consortium name="The Broad Institute Genomics Platform"/>
            <consortium name="The Broad Institute Genome Sequencing Center for Infectious Disease"/>
            <person name="Wu L."/>
            <person name="Ma J."/>
        </authorList>
    </citation>
    <scope>NUCLEOTIDE SEQUENCE [LARGE SCALE GENOMIC DNA]</scope>
    <source>
        <strain evidence="7">KCTC 42739</strain>
    </source>
</reference>
<keyword evidence="1" id="KW-0805">Transcription regulation</keyword>
<dbReference type="PROSITE" id="PS50977">
    <property type="entry name" value="HTH_TETR_2"/>
    <property type="match status" value="1"/>
</dbReference>
<proteinExistence type="predicted"/>
<sequence length="208" mass="22574">MAREKATAETRARLLEAASVFMRDNDTLDVSLDQIARTSGLNGALVGYHFGSKTGLLRALLERDAGAALDQLEQLVTADLPPVTKMRHHLQGLIRTYAKVPYLNRLAVLLLKSGDAGSAANVARLVRPVIDAQRRIIEQGIASGDFRPIDPLLFYFASISACDGIFGGRATLTALFDYDGPVDALRRVHAEQTVTLLLHGLAKAPERD</sequence>
<evidence type="ECO:0000256" key="1">
    <source>
        <dbReference type="ARBA" id="ARBA00023015"/>
    </source>
</evidence>
<dbReference type="Gene3D" id="1.10.357.10">
    <property type="entry name" value="Tetracycline Repressor, domain 2"/>
    <property type="match status" value="1"/>
</dbReference>
<evidence type="ECO:0000313" key="6">
    <source>
        <dbReference type="EMBL" id="MFC3580163.1"/>
    </source>
</evidence>
<dbReference type="RefSeq" id="WP_261295383.1">
    <property type="nucleotide sequence ID" value="NZ_JANQBK010000015.1"/>
</dbReference>
<name>A0ABV7STZ8_9SPHN</name>
<keyword evidence="3" id="KW-0804">Transcription</keyword>
<evidence type="ECO:0000259" key="5">
    <source>
        <dbReference type="PROSITE" id="PS50977"/>
    </source>
</evidence>
<dbReference type="InterPro" id="IPR036271">
    <property type="entry name" value="Tet_transcr_reg_TetR-rel_C_sf"/>
</dbReference>
<dbReference type="SUPFAM" id="SSF46689">
    <property type="entry name" value="Homeodomain-like"/>
    <property type="match status" value="1"/>
</dbReference>
<keyword evidence="2 4" id="KW-0238">DNA-binding</keyword>
<dbReference type="InterPro" id="IPR050109">
    <property type="entry name" value="HTH-type_TetR-like_transc_reg"/>
</dbReference>
<dbReference type="PANTHER" id="PTHR30055">
    <property type="entry name" value="HTH-TYPE TRANSCRIPTIONAL REGULATOR RUTR"/>
    <property type="match status" value="1"/>
</dbReference>
<dbReference type="PANTHER" id="PTHR30055:SF181">
    <property type="entry name" value="BLR6905 PROTEIN"/>
    <property type="match status" value="1"/>
</dbReference>
<dbReference type="InterPro" id="IPR011075">
    <property type="entry name" value="TetR_C"/>
</dbReference>
<gene>
    <name evidence="6" type="ORF">ACFONA_08285</name>
</gene>
<dbReference type="Proteomes" id="UP001595713">
    <property type="component" value="Unassembled WGS sequence"/>
</dbReference>
<organism evidence="6 7">
    <name type="scientific">Sphingomonas hylomeconis</name>
    <dbReference type="NCBI Taxonomy" id="1395958"/>
    <lineage>
        <taxon>Bacteria</taxon>
        <taxon>Pseudomonadati</taxon>
        <taxon>Pseudomonadota</taxon>
        <taxon>Alphaproteobacteria</taxon>
        <taxon>Sphingomonadales</taxon>
        <taxon>Sphingomonadaceae</taxon>
        <taxon>Sphingomonas</taxon>
    </lineage>
</organism>
<accession>A0ABV7STZ8</accession>
<dbReference type="SUPFAM" id="SSF48498">
    <property type="entry name" value="Tetracyclin repressor-like, C-terminal domain"/>
    <property type="match status" value="1"/>
</dbReference>
<protein>
    <submittedName>
        <fullName evidence="6">TetR family transcriptional regulator</fullName>
    </submittedName>
</protein>
<dbReference type="Pfam" id="PF14514">
    <property type="entry name" value="TetR_C_9"/>
    <property type="match status" value="1"/>
</dbReference>
<evidence type="ECO:0000256" key="3">
    <source>
        <dbReference type="ARBA" id="ARBA00023163"/>
    </source>
</evidence>
<evidence type="ECO:0000256" key="2">
    <source>
        <dbReference type="ARBA" id="ARBA00023125"/>
    </source>
</evidence>
<feature type="domain" description="HTH tetR-type" evidence="5">
    <location>
        <begin position="8"/>
        <end position="68"/>
    </location>
</feature>
<comment type="caution">
    <text evidence="6">The sequence shown here is derived from an EMBL/GenBank/DDBJ whole genome shotgun (WGS) entry which is preliminary data.</text>
</comment>